<evidence type="ECO:0000256" key="6">
    <source>
        <dbReference type="SAM" id="MobiDB-lite"/>
    </source>
</evidence>
<comment type="subcellular location">
    <subcellularLocation>
        <location evidence="1">Nucleus</location>
    </subcellularLocation>
</comment>
<dbReference type="RefSeq" id="XP_038780584.1">
    <property type="nucleotide sequence ID" value="XM_038924656.1"/>
</dbReference>
<dbReference type="PANTHER" id="PTHR14152:SF5">
    <property type="entry name" value="U4_U6.U5 TRI-SNRNP-ASSOCIATED PROTEIN 1"/>
    <property type="match status" value="1"/>
</dbReference>
<name>A0A875SBZ1_EENNA</name>
<keyword evidence="4" id="KW-0508">mRNA splicing</keyword>
<evidence type="ECO:0008006" key="9">
    <source>
        <dbReference type="Google" id="ProtNLM"/>
    </source>
</evidence>
<gene>
    <name evidence="7" type="ORF">FOA43_004416</name>
</gene>
<evidence type="ECO:0000256" key="1">
    <source>
        <dbReference type="ARBA" id="ARBA00004123"/>
    </source>
</evidence>
<accession>A0A875SBZ1</accession>
<keyword evidence="5" id="KW-0539">Nucleus</keyword>
<dbReference type="GO" id="GO:0046540">
    <property type="term" value="C:U4/U6 x U5 tri-snRNP complex"/>
    <property type="evidence" value="ECO:0007669"/>
    <property type="project" value="InterPro"/>
</dbReference>
<evidence type="ECO:0000256" key="5">
    <source>
        <dbReference type="ARBA" id="ARBA00023242"/>
    </source>
</evidence>
<keyword evidence="8" id="KW-1185">Reference proteome</keyword>
<dbReference type="Pfam" id="PF03343">
    <property type="entry name" value="SART-1"/>
    <property type="match status" value="1"/>
</dbReference>
<dbReference type="InterPro" id="IPR005011">
    <property type="entry name" value="SNU66/SART1"/>
</dbReference>
<dbReference type="Proteomes" id="UP000662931">
    <property type="component" value="Chromosome 4"/>
</dbReference>
<feature type="region of interest" description="Disordered" evidence="6">
    <location>
        <begin position="204"/>
        <end position="256"/>
    </location>
</feature>
<dbReference type="InterPro" id="IPR045347">
    <property type="entry name" value="HIND"/>
</dbReference>
<keyword evidence="3" id="KW-0507">mRNA processing</keyword>
<evidence type="ECO:0000313" key="8">
    <source>
        <dbReference type="Proteomes" id="UP000662931"/>
    </source>
</evidence>
<dbReference type="EMBL" id="CP064815">
    <property type="protein sequence ID" value="QPG77019.1"/>
    <property type="molecule type" value="Genomic_DNA"/>
</dbReference>
<reference evidence="7" key="1">
    <citation type="submission" date="2020-10" db="EMBL/GenBank/DDBJ databases">
        <authorList>
            <person name="Roach M.J.R."/>
        </authorList>
    </citation>
    <scope>NUCLEOTIDE SEQUENCE</scope>
    <source>
        <strain evidence="7">CBS 1945</strain>
    </source>
</reference>
<comment type="similarity">
    <text evidence="2">Belongs to the SNU66/SART1 family.</text>
</comment>
<dbReference type="KEGG" id="bnn:FOA43_004416"/>
<evidence type="ECO:0000256" key="2">
    <source>
        <dbReference type="ARBA" id="ARBA00006076"/>
    </source>
</evidence>
<dbReference type="PANTHER" id="PTHR14152">
    <property type="entry name" value="SQUAMOUS CELL CARCINOMA ANTIGEN RECOGNISED BY CYTOTOXIC T LYMPHOCYTES"/>
    <property type="match status" value="1"/>
</dbReference>
<dbReference type="OrthoDB" id="5583at2759"/>
<evidence type="ECO:0000313" key="7">
    <source>
        <dbReference type="EMBL" id="QPG77019.1"/>
    </source>
</evidence>
<organism evidence="7 8">
    <name type="scientific">Eeniella nana</name>
    <name type="common">Yeast</name>
    <name type="synonym">Brettanomyces nanus</name>
    <dbReference type="NCBI Taxonomy" id="13502"/>
    <lineage>
        <taxon>Eukaryota</taxon>
        <taxon>Fungi</taxon>
        <taxon>Dikarya</taxon>
        <taxon>Ascomycota</taxon>
        <taxon>Saccharomycotina</taxon>
        <taxon>Pichiomycetes</taxon>
        <taxon>Pichiales</taxon>
        <taxon>Pichiaceae</taxon>
        <taxon>Brettanomyces</taxon>
    </lineage>
</organism>
<dbReference type="Pfam" id="PF19252">
    <property type="entry name" value="HIND"/>
    <property type="match status" value="2"/>
</dbReference>
<dbReference type="GeneID" id="62197816"/>
<evidence type="ECO:0000256" key="4">
    <source>
        <dbReference type="ARBA" id="ARBA00023187"/>
    </source>
</evidence>
<dbReference type="GO" id="GO:0000481">
    <property type="term" value="P:maturation of 5S rRNA"/>
    <property type="evidence" value="ECO:0007669"/>
    <property type="project" value="TreeGrafter"/>
</dbReference>
<proteinExistence type="inferred from homology"/>
<dbReference type="GO" id="GO:0045292">
    <property type="term" value="P:mRNA cis splicing, via spliceosome"/>
    <property type="evidence" value="ECO:0007669"/>
    <property type="project" value="TreeGrafter"/>
</dbReference>
<evidence type="ECO:0000256" key="3">
    <source>
        <dbReference type="ARBA" id="ARBA00022664"/>
    </source>
</evidence>
<sequence>MRISLSVEETNKLRAQVGLCPIPVEGEKLEIQYESQKPLAVNMRKDEDGCYSISVEETNKLREQIGLGLISIGGYLTENVGGKESESGKKAGRLRANLLKAKNELKKEKYLSRGGILDRIGDDKDEHDWLTRLGEREKGKGKKKLRFKGKSKKEETADELSFAHNDEKGEVILTLKDKLINGESADEDELENIEMVEKERIREAMKNRTQGRMIDLEDEEDGSSNMGGKKVNQESNSKRKLIVLKDDSDDNEDSSGIIKRSDFKRIKRVREDGNKFKRTDRFTVDKEAFKKIRIVNEDMEKEDNLELNSFMSATRKRRLEKRLESRRKEISAEESNVELIKNSLVIDEDADFLDRLDSINKGGEVELKDRTQSRNSTSEDSKGFSSAVLERVSTILDDSSSNSQSMGVSSVLKLLKNEEQASGKPKDPSNGISLVYTDDKGKVLSTKEAYKYLSHKFHGYRKH</sequence>
<dbReference type="AlphaFoldDB" id="A0A875SBZ1"/>
<protein>
    <recommendedName>
        <fullName evidence="9">SART-1 family protein</fullName>
    </recommendedName>
</protein>